<name>D3Q884_STANL</name>
<proteinExistence type="predicted"/>
<organism evidence="1 2">
    <name type="scientific">Stackebrandtia nassauensis (strain DSM 44728 / CIP 108903 / NRRL B-16338 / NBRC 102104 / LLR-40K-21)</name>
    <dbReference type="NCBI Taxonomy" id="446470"/>
    <lineage>
        <taxon>Bacteria</taxon>
        <taxon>Bacillati</taxon>
        <taxon>Actinomycetota</taxon>
        <taxon>Actinomycetes</taxon>
        <taxon>Glycomycetales</taxon>
        <taxon>Glycomycetaceae</taxon>
        <taxon>Stackebrandtia</taxon>
    </lineage>
</organism>
<protein>
    <submittedName>
        <fullName evidence="1">Uncharacterized protein</fullName>
    </submittedName>
</protein>
<sequence>MLRQRYIEFGETGDMGHVDGSNRARISGIGPGDRDGEVVMRENLTNLERSAVEPAVSQA</sequence>
<dbReference type="RefSeq" id="WP_013018029.1">
    <property type="nucleotide sequence ID" value="NC_013947.1"/>
</dbReference>
<evidence type="ECO:0000313" key="2">
    <source>
        <dbReference type="Proteomes" id="UP000000844"/>
    </source>
</evidence>
<keyword evidence="2" id="KW-1185">Reference proteome</keyword>
<dbReference type="AlphaFoldDB" id="D3Q884"/>
<dbReference type="EMBL" id="CP001778">
    <property type="protein sequence ID" value="ADD42458.1"/>
    <property type="molecule type" value="Genomic_DNA"/>
</dbReference>
<dbReference type="STRING" id="446470.Snas_2782"/>
<dbReference type="Proteomes" id="UP000000844">
    <property type="component" value="Chromosome"/>
</dbReference>
<reference evidence="1 2" key="1">
    <citation type="journal article" date="2009" name="Stand. Genomic Sci.">
        <title>Complete genome sequence of Stackebrandtia nassauensis type strain (LLR-40K-21).</title>
        <authorList>
            <person name="Munk C."/>
            <person name="Lapidus A."/>
            <person name="Copeland A."/>
            <person name="Jando M."/>
            <person name="Mayilraj S."/>
            <person name="Glavina Del Rio T."/>
            <person name="Nolan M."/>
            <person name="Chen F."/>
            <person name="Lucas S."/>
            <person name="Tice H."/>
            <person name="Cheng J.F."/>
            <person name="Han C."/>
            <person name="Detter J.C."/>
            <person name="Bruce D."/>
            <person name="Goodwin L."/>
            <person name="Chain P."/>
            <person name="Pitluck S."/>
            <person name="Goker M."/>
            <person name="Ovchinikova G."/>
            <person name="Pati A."/>
            <person name="Ivanova N."/>
            <person name="Mavromatis K."/>
            <person name="Chen A."/>
            <person name="Palaniappan K."/>
            <person name="Land M."/>
            <person name="Hauser L."/>
            <person name="Chang Y.J."/>
            <person name="Jeffries C.D."/>
            <person name="Bristow J."/>
            <person name="Eisen J.A."/>
            <person name="Markowitz V."/>
            <person name="Hugenholtz P."/>
            <person name="Kyrpides N.C."/>
            <person name="Klenk H.P."/>
        </authorList>
    </citation>
    <scope>NUCLEOTIDE SEQUENCE [LARGE SCALE GENOMIC DNA]</scope>
    <source>
        <strain evidence="2">DSM 44728 / CIP 108903 / NRRL B-16338 / NBRC 102104 / LLR-40K-21</strain>
    </source>
</reference>
<gene>
    <name evidence="1" type="ordered locus">Snas_2782</name>
</gene>
<dbReference type="KEGG" id="sna:Snas_2782"/>
<evidence type="ECO:0000313" key="1">
    <source>
        <dbReference type="EMBL" id="ADD42458.1"/>
    </source>
</evidence>
<dbReference type="HOGENOM" id="CLU_2958563_0_0_11"/>
<accession>D3Q884</accession>